<feature type="compositionally biased region" description="Low complexity" evidence="1">
    <location>
        <begin position="516"/>
        <end position="535"/>
    </location>
</feature>
<feature type="compositionally biased region" description="Basic and acidic residues" evidence="1">
    <location>
        <begin position="1198"/>
        <end position="1207"/>
    </location>
</feature>
<feature type="compositionally biased region" description="Polar residues" evidence="1">
    <location>
        <begin position="567"/>
        <end position="581"/>
    </location>
</feature>
<feature type="compositionally biased region" description="Polar residues" evidence="1">
    <location>
        <begin position="1065"/>
        <end position="1077"/>
    </location>
</feature>
<feature type="compositionally biased region" description="Low complexity" evidence="1">
    <location>
        <begin position="1238"/>
        <end position="1251"/>
    </location>
</feature>
<feature type="compositionally biased region" description="Low complexity" evidence="1">
    <location>
        <begin position="549"/>
        <end position="566"/>
    </location>
</feature>
<feature type="compositionally biased region" description="Basic and acidic residues" evidence="1">
    <location>
        <begin position="1158"/>
        <end position="1174"/>
    </location>
</feature>
<keyword evidence="2" id="KW-1133">Transmembrane helix</keyword>
<evidence type="ECO:0000313" key="5">
    <source>
        <dbReference type="RefSeq" id="XP_012934589.1"/>
    </source>
</evidence>
<keyword evidence="2" id="KW-0812">Transmembrane</keyword>
<feature type="compositionally biased region" description="Basic residues" evidence="1">
    <location>
        <begin position="1130"/>
        <end position="1143"/>
    </location>
</feature>
<name>A0ABM0ZU95_APLCA</name>
<feature type="domain" description="TNFR-Cys" evidence="3">
    <location>
        <begin position="95"/>
        <end position="130"/>
    </location>
</feature>
<dbReference type="Gene3D" id="2.60.220.30">
    <property type="match status" value="1"/>
</dbReference>
<feature type="compositionally biased region" description="Polar residues" evidence="1">
    <location>
        <begin position="1146"/>
        <end position="1157"/>
    </location>
</feature>
<feature type="compositionally biased region" description="Basic and acidic residues" evidence="1">
    <location>
        <begin position="482"/>
        <end position="494"/>
    </location>
</feature>
<protein>
    <submittedName>
        <fullName evidence="5">Uncharacterized protein LOC101859152 isoform X1</fullName>
    </submittedName>
</protein>
<dbReference type="InterPro" id="IPR000906">
    <property type="entry name" value="ZU5_dom"/>
</dbReference>
<organism evidence="4 5">
    <name type="scientific">Aplysia californica</name>
    <name type="common">California sea hare</name>
    <dbReference type="NCBI Taxonomy" id="6500"/>
    <lineage>
        <taxon>Eukaryota</taxon>
        <taxon>Metazoa</taxon>
        <taxon>Spiralia</taxon>
        <taxon>Lophotrochozoa</taxon>
        <taxon>Mollusca</taxon>
        <taxon>Gastropoda</taxon>
        <taxon>Heterobranchia</taxon>
        <taxon>Euthyneura</taxon>
        <taxon>Tectipleura</taxon>
        <taxon>Aplysiida</taxon>
        <taxon>Aplysioidea</taxon>
        <taxon>Aplysiidae</taxon>
        <taxon>Aplysia</taxon>
    </lineage>
</organism>
<gene>
    <name evidence="5" type="primary">LOC101859152</name>
</gene>
<feature type="region of interest" description="Disordered" evidence="1">
    <location>
        <begin position="1056"/>
        <end position="1268"/>
    </location>
</feature>
<dbReference type="PROSITE" id="PS00652">
    <property type="entry name" value="TNFR_NGFR_1"/>
    <property type="match status" value="1"/>
</dbReference>
<accession>A0ABM0ZU95</accession>
<keyword evidence="2" id="KW-0472">Membrane</keyword>
<dbReference type="Proteomes" id="UP000694888">
    <property type="component" value="Unplaced"/>
</dbReference>
<keyword evidence="4" id="KW-1185">Reference proteome</keyword>
<feature type="compositionally biased region" description="Polar residues" evidence="1">
    <location>
        <begin position="1252"/>
        <end position="1268"/>
    </location>
</feature>
<feature type="compositionally biased region" description="Basic and acidic residues" evidence="1">
    <location>
        <begin position="1214"/>
        <end position="1227"/>
    </location>
</feature>
<sequence length="1377" mass="154812">MTSFGLILLTFCQATVWVYGINGLALISVKRHLPQGAPGWEPAGTSEWRKIKRENLLAETKRESLFPDTQVLHRNGKSSNLSALLFRSDGREIKCADGFFLRENLCCACDWCSSVHLVVWNCSTKRNAACVKAVPQSTECRELLQKAQEQSSFDRLWQLLTTYMKDIISCFPELLPTMLEIGGHEVTKENVIRKRDNRRWPNKAKRPVIQNSTVPMVFATNGYNGVEDEMAVAGGMEEAGFVPRGHFASDKDKSMITSFNDPVPGLEHAEGSSDSGSGTASWVYITIGVAVVLLCISTFVLTLLYRKRQSIERSRNINKPPPTGAVNPSLYDTTNSRSTDRGTEKSKSTVSTILSGDSFDVRGDCCEVELYEMSEQARRERYVKSDVAVTAACDELCSLSAPPRVKVINTSRTLPEPNVSSGSLLRSCITADGADSDTDSGVTSKRSFFSMLRDDENKLRGGNGDFHRKYVDVDYVLTEDRLRNRPGRGKETQYRKHCPTSISHSSTSSRHRSRNESNASSSASHHSARSIISIPPTSPSENYVEAASDDSSLWSQRSSPPTTTTTEWLTKSIKTSPKNELGSYQSSIETQTEDSVSSPGCKTVFGSSWQFGGSFTSRGGVMQANGSDVSLVVVANAIPKSRYVDIYGAVFTDVSEIRRKFELPSGESLISPVVEYHAAMSEAFNRFVCVQLPHSLPDEFDINAVKVYTFSVGERGRVSVHCLKHKSKSNEFRDDAYWEKGVDGTVDISTTHFSGYFCTTCETSSLPSICAMVFGSHVQITKTRREVRVFLYIWDRKLTIKDYLERFMKQESEVDRQLLTDMQIPLLDDASSNSRLLMRMQQMGEENDRLCWRHVMRPDGSRPLFKPLQVRKLNEIVHCCRQTDPIRVEWALENVPNQVPSSVFQCCFDIMHVHESTRDYETALHEDSDDLMRTFYVRYLEVSPVAGQVTTHEAPNVRRGDLKRTLSQLMDVGQTEQMCKEFGIPGKDLGNFRKKYSSEEKIQMGLVDECLKRYGHDTFIRQLPAVLQKLQLFHVLSQLESNKIVVDDLAKFEGIPKVNNEDPRANNTQAKVSNMQHNAVPKSGVENVRPKSLVSVDEDTRPKSLYHETSSEAERHHRNRSKSPASQRPRSTRGRSVSPHRRGSRQENPNGYNSRQNSCERRLSRERVSQRSDEVFVQSEMHPQSYSKHRRNSLPSGRKRDSPPPDYHDEEEDFHLRQHPYSDHGASEEEQPLNPKKSSSSGSDSFLRGGSITSPDYVSQPLSFPSRSTEGYSVIAQAGSREWDNVSDDDEFSQTYKKELAVQQEMRTPYYPQAAQSAYPEVTEELLPSSSGPSAFPDGGHARRERSSSRNKSRNRSVSPGHEQTSKKELYGVQTVV</sequence>
<proteinExistence type="predicted"/>
<dbReference type="RefSeq" id="XP_012934589.1">
    <property type="nucleotide sequence ID" value="XM_013079135.2"/>
</dbReference>
<dbReference type="Pfam" id="PF00791">
    <property type="entry name" value="ZU5"/>
    <property type="match status" value="1"/>
</dbReference>
<evidence type="ECO:0000259" key="3">
    <source>
        <dbReference type="PROSITE" id="PS00652"/>
    </source>
</evidence>
<feature type="compositionally biased region" description="Basic and acidic residues" evidence="1">
    <location>
        <begin position="1098"/>
        <end position="1115"/>
    </location>
</feature>
<reference evidence="5" key="1">
    <citation type="submission" date="2025-08" db="UniProtKB">
        <authorList>
            <consortium name="RefSeq"/>
        </authorList>
    </citation>
    <scope>IDENTIFICATION</scope>
</reference>
<feature type="region of interest" description="Disordered" evidence="1">
    <location>
        <begin position="315"/>
        <end position="349"/>
    </location>
</feature>
<evidence type="ECO:0000256" key="2">
    <source>
        <dbReference type="SAM" id="Phobius"/>
    </source>
</evidence>
<feature type="region of interest" description="Disordered" evidence="1">
    <location>
        <begin position="1307"/>
        <end position="1377"/>
    </location>
</feature>
<dbReference type="GeneID" id="101859152"/>
<feature type="region of interest" description="Disordered" evidence="1">
    <location>
        <begin position="482"/>
        <end position="581"/>
    </location>
</feature>
<dbReference type="InterPro" id="IPR001368">
    <property type="entry name" value="TNFR/NGFR_Cys_rich_reg"/>
</dbReference>
<evidence type="ECO:0000313" key="4">
    <source>
        <dbReference type="Proteomes" id="UP000694888"/>
    </source>
</evidence>
<feature type="transmembrane region" description="Helical" evidence="2">
    <location>
        <begin position="282"/>
        <end position="305"/>
    </location>
</feature>
<feature type="compositionally biased region" description="Basic and acidic residues" evidence="1">
    <location>
        <begin position="338"/>
        <end position="347"/>
    </location>
</feature>
<evidence type="ECO:0000256" key="1">
    <source>
        <dbReference type="SAM" id="MobiDB-lite"/>
    </source>
</evidence>